<dbReference type="SUPFAM" id="SSF46689">
    <property type="entry name" value="Homeodomain-like"/>
    <property type="match status" value="1"/>
</dbReference>
<keyword evidence="2 4" id="KW-0238">DNA-binding</keyword>
<evidence type="ECO:0000256" key="3">
    <source>
        <dbReference type="ARBA" id="ARBA00023163"/>
    </source>
</evidence>
<gene>
    <name evidence="6" type="ORF">GCM10009754_77500</name>
</gene>
<organism evidence="6 7">
    <name type="scientific">Amycolatopsis minnesotensis</name>
    <dbReference type="NCBI Taxonomy" id="337894"/>
    <lineage>
        <taxon>Bacteria</taxon>
        <taxon>Bacillati</taxon>
        <taxon>Actinomycetota</taxon>
        <taxon>Actinomycetes</taxon>
        <taxon>Pseudonocardiales</taxon>
        <taxon>Pseudonocardiaceae</taxon>
        <taxon>Amycolatopsis</taxon>
    </lineage>
</organism>
<feature type="domain" description="HTH tetR-type" evidence="5">
    <location>
        <begin position="6"/>
        <end position="65"/>
    </location>
</feature>
<keyword evidence="3" id="KW-0804">Transcription</keyword>
<dbReference type="SUPFAM" id="SSF48498">
    <property type="entry name" value="Tetracyclin repressor-like, C-terminal domain"/>
    <property type="match status" value="1"/>
</dbReference>
<evidence type="ECO:0000313" key="6">
    <source>
        <dbReference type="EMBL" id="GAA1987910.1"/>
    </source>
</evidence>
<comment type="caution">
    <text evidence="6">The sequence shown here is derived from an EMBL/GenBank/DDBJ whole genome shotgun (WGS) entry which is preliminary data.</text>
</comment>
<reference evidence="7" key="1">
    <citation type="journal article" date="2019" name="Int. J. Syst. Evol. Microbiol.">
        <title>The Global Catalogue of Microorganisms (GCM) 10K type strain sequencing project: providing services to taxonomists for standard genome sequencing and annotation.</title>
        <authorList>
            <consortium name="The Broad Institute Genomics Platform"/>
            <consortium name="The Broad Institute Genome Sequencing Center for Infectious Disease"/>
            <person name="Wu L."/>
            <person name="Ma J."/>
        </authorList>
    </citation>
    <scope>NUCLEOTIDE SEQUENCE [LARGE SCALE GENOMIC DNA]</scope>
    <source>
        <strain evidence="7">JCM 14545</strain>
    </source>
</reference>
<dbReference type="InterPro" id="IPR049445">
    <property type="entry name" value="TetR_SbtR-like_C"/>
</dbReference>
<accession>A0ABP5DZI3</accession>
<dbReference type="InterPro" id="IPR036271">
    <property type="entry name" value="Tet_transcr_reg_TetR-rel_C_sf"/>
</dbReference>
<dbReference type="PANTHER" id="PTHR30055:SF234">
    <property type="entry name" value="HTH-TYPE TRANSCRIPTIONAL REGULATOR BETI"/>
    <property type="match status" value="1"/>
</dbReference>
<dbReference type="Proteomes" id="UP001501116">
    <property type="component" value="Unassembled WGS sequence"/>
</dbReference>
<keyword evidence="7" id="KW-1185">Reference proteome</keyword>
<dbReference type="InterPro" id="IPR050109">
    <property type="entry name" value="HTH-type_TetR-like_transc_reg"/>
</dbReference>
<dbReference type="Gene3D" id="1.10.357.10">
    <property type="entry name" value="Tetracycline Repressor, domain 2"/>
    <property type="match status" value="1"/>
</dbReference>
<dbReference type="Pfam" id="PF00440">
    <property type="entry name" value="TetR_N"/>
    <property type="match status" value="1"/>
</dbReference>
<dbReference type="Pfam" id="PF21597">
    <property type="entry name" value="TetR_C_43"/>
    <property type="match status" value="1"/>
</dbReference>
<evidence type="ECO:0000313" key="7">
    <source>
        <dbReference type="Proteomes" id="UP001501116"/>
    </source>
</evidence>
<dbReference type="PROSITE" id="PS50977">
    <property type="entry name" value="HTH_TETR_2"/>
    <property type="match status" value="1"/>
</dbReference>
<evidence type="ECO:0000256" key="4">
    <source>
        <dbReference type="PROSITE-ProRule" id="PRU00335"/>
    </source>
</evidence>
<proteinExistence type="predicted"/>
<evidence type="ECO:0000259" key="5">
    <source>
        <dbReference type="PROSITE" id="PS50977"/>
    </source>
</evidence>
<evidence type="ECO:0000256" key="2">
    <source>
        <dbReference type="ARBA" id="ARBA00023125"/>
    </source>
</evidence>
<dbReference type="InterPro" id="IPR001647">
    <property type="entry name" value="HTH_TetR"/>
</dbReference>
<feature type="DNA-binding region" description="H-T-H motif" evidence="4">
    <location>
        <begin position="28"/>
        <end position="47"/>
    </location>
</feature>
<dbReference type="PRINTS" id="PR00455">
    <property type="entry name" value="HTHTETR"/>
</dbReference>
<keyword evidence="1" id="KW-0805">Transcription regulation</keyword>
<name>A0ABP5DZI3_9PSEU</name>
<evidence type="ECO:0000256" key="1">
    <source>
        <dbReference type="ARBA" id="ARBA00023015"/>
    </source>
</evidence>
<dbReference type="RefSeq" id="WP_344430338.1">
    <property type="nucleotide sequence ID" value="NZ_BAAANN010000047.1"/>
</dbReference>
<protein>
    <submittedName>
        <fullName evidence="6">TetR/AcrR family transcriptional regulator</fullName>
    </submittedName>
</protein>
<dbReference type="EMBL" id="BAAANN010000047">
    <property type="protein sequence ID" value="GAA1987910.1"/>
    <property type="molecule type" value="Genomic_DNA"/>
</dbReference>
<dbReference type="PANTHER" id="PTHR30055">
    <property type="entry name" value="HTH-TYPE TRANSCRIPTIONAL REGULATOR RUTR"/>
    <property type="match status" value="1"/>
</dbReference>
<sequence>MRADAAKNVEAVVSAARELFGERGPDAPLDDVAKRAGIGNATLYRHFPARGDLLVAVYADEVAALNRQGAALVKDVTAVDALFDWLDHFVVHVATKRALAVAITEDPAERRTALFEQWHDSMRSTAEELFVRARDTGVVRPDLTAADVLALVSAAAVASADAGDARRLLRVLWHGFTGTGTGI</sequence>
<dbReference type="InterPro" id="IPR009057">
    <property type="entry name" value="Homeodomain-like_sf"/>
</dbReference>